<dbReference type="InterPro" id="IPR014114">
    <property type="entry name" value="TraW"/>
</dbReference>
<gene>
    <name evidence="1" type="primary">traW</name>
    <name evidence="1" type="ORF">ECB94_27140</name>
</gene>
<dbReference type="EMBL" id="CP033579">
    <property type="protein sequence ID" value="AYV24997.1"/>
    <property type="molecule type" value="Genomic_DNA"/>
</dbReference>
<protein>
    <submittedName>
        <fullName evidence="1">Type-F conjugative transfer system protein TraW</fullName>
    </submittedName>
</protein>
<dbReference type="NCBIfam" id="TIGR02743">
    <property type="entry name" value="TraW"/>
    <property type="match status" value="1"/>
</dbReference>
<proteinExistence type="predicted"/>
<dbReference type="Proteomes" id="UP000279760">
    <property type="component" value="Plasmid unnamed"/>
</dbReference>
<sequence>MSPLTFNKPFYTVTRRSRVLTHTRSFILIILSLNTPSLVAKELGKIGATFPIGEIDMLTWIDDRLKRFEANGRLAQMQQEMTEQVKRSVETPPPIPLSTTTAPSVFTVDASLKLAKDIIVPDSGHVIAKAGTVINPFDSSTWPSGELFPQFEYSHALAFFDARDKRQVTWAAELTSDKPIKWVLTGGSPNETALILDSRIYFDQQGHLTQKLHLQSVPSLVQQRGTLWEVTEFNVSRLEPWENTP</sequence>
<reference evidence="1 2" key="1">
    <citation type="submission" date="2018-11" db="EMBL/GenBank/DDBJ databases">
        <title>Complete Genome Sequence of Vbrio mediterranei 117-T6: a Potential Pathogen Bacteria Isolated from the Conchocelis of Pyropia.</title>
        <authorList>
            <person name="Liu Q."/>
        </authorList>
    </citation>
    <scope>NUCLEOTIDE SEQUENCE [LARGE SCALE GENOMIC DNA]</scope>
    <source>
        <strain evidence="1 2">117-T6</strain>
        <plasmid evidence="1 2">unnamed</plasmid>
    </source>
</reference>
<dbReference type="AlphaFoldDB" id="A0A3G4VJL1"/>
<geneLocation type="plasmid" evidence="1">
    <name>unnamed</name>
</geneLocation>
<name>A0A3G4VJL1_9VIBR</name>
<accession>A0A3G4VJL1</accession>
<evidence type="ECO:0000313" key="1">
    <source>
        <dbReference type="EMBL" id="AYV24997.1"/>
    </source>
</evidence>
<organism evidence="1 2">
    <name type="scientific">Vibrio mediterranei</name>
    <dbReference type="NCBI Taxonomy" id="689"/>
    <lineage>
        <taxon>Bacteria</taxon>
        <taxon>Pseudomonadati</taxon>
        <taxon>Pseudomonadota</taxon>
        <taxon>Gammaproteobacteria</taxon>
        <taxon>Vibrionales</taxon>
        <taxon>Vibrionaceae</taxon>
        <taxon>Vibrio</taxon>
    </lineage>
</organism>
<keyword evidence="1" id="KW-0614">Plasmid</keyword>
<evidence type="ECO:0000313" key="2">
    <source>
        <dbReference type="Proteomes" id="UP000279760"/>
    </source>
</evidence>